<feature type="compositionally biased region" description="Acidic residues" evidence="1">
    <location>
        <begin position="36"/>
        <end position="53"/>
    </location>
</feature>
<feature type="compositionally biased region" description="Basic residues" evidence="1">
    <location>
        <begin position="1"/>
        <end position="11"/>
    </location>
</feature>
<evidence type="ECO:0000256" key="1">
    <source>
        <dbReference type="SAM" id="MobiDB-lite"/>
    </source>
</evidence>
<gene>
    <name evidence="2" type="ORF">TI39_contig354g00158</name>
</gene>
<feature type="compositionally biased region" description="Acidic residues" evidence="1">
    <location>
        <begin position="351"/>
        <end position="365"/>
    </location>
</feature>
<keyword evidence="3" id="KW-1185">Reference proteome</keyword>
<dbReference type="AlphaFoldDB" id="A0A0F4GQ48"/>
<dbReference type="OrthoDB" id="10466564at2759"/>
<organism evidence="2 3">
    <name type="scientific">Zymoseptoria brevis</name>
    <dbReference type="NCBI Taxonomy" id="1047168"/>
    <lineage>
        <taxon>Eukaryota</taxon>
        <taxon>Fungi</taxon>
        <taxon>Dikarya</taxon>
        <taxon>Ascomycota</taxon>
        <taxon>Pezizomycotina</taxon>
        <taxon>Dothideomycetes</taxon>
        <taxon>Dothideomycetidae</taxon>
        <taxon>Mycosphaerellales</taxon>
        <taxon>Mycosphaerellaceae</taxon>
        <taxon>Zymoseptoria</taxon>
    </lineage>
</organism>
<feature type="compositionally biased region" description="Polar residues" evidence="1">
    <location>
        <begin position="236"/>
        <end position="246"/>
    </location>
</feature>
<dbReference type="Proteomes" id="UP000033647">
    <property type="component" value="Unassembled WGS sequence"/>
</dbReference>
<protein>
    <submittedName>
        <fullName evidence="2">Uncharacterized protein</fullName>
    </submittedName>
</protein>
<name>A0A0F4GQ48_9PEZI</name>
<accession>A0A0F4GQ48</accession>
<sequence>MPRIARGPRHRFLNDHRQDLQELRIGSAGISRSHEDEYDDEDDDDDDDDDDDNASNGGYDDGFQQHDDWEDYDDRKDGWEDVRKNWMPKWSKTCVSRFNAAKSGSTTQQYIHILVRSPPDRLNSISSTVFTPAYFDPPHLQPSHRAGLVSANYNLPSRDTFSHPQLSSPLASLTLHPFPTLHTLESHSTSMSPYTQHTRNHHHRACTCGCQARAPCRSAPWYNTSNRHHVAMRSPPLQQHDSSVGSSGAWASPEPCSPGEGWRPFRDRQPQPECDAGRPVLEGYNGSSDDGDEDIEMDLDVSVVDLDGDELIGGNGWNWGDDWIWAFDEHEINDMDEEMSEADSLGYIDGESIDEGYDGDDEREWDEWWKASR</sequence>
<dbReference type="EMBL" id="LAFY01000346">
    <property type="protein sequence ID" value="KJX99554.1"/>
    <property type="molecule type" value="Genomic_DNA"/>
</dbReference>
<feature type="compositionally biased region" description="Basic and acidic residues" evidence="1">
    <location>
        <begin position="12"/>
        <end position="22"/>
    </location>
</feature>
<evidence type="ECO:0000313" key="2">
    <source>
        <dbReference type="EMBL" id="KJX99554.1"/>
    </source>
</evidence>
<proteinExistence type="predicted"/>
<evidence type="ECO:0000313" key="3">
    <source>
        <dbReference type="Proteomes" id="UP000033647"/>
    </source>
</evidence>
<feature type="compositionally biased region" description="Basic and acidic residues" evidence="1">
    <location>
        <begin position="63"/>
        <end position="72"/>
    </location>
</feature>
<comment type="caution">
    <text evidence="2">The sequence shown here is derived from an EMBL/GenBank/DDBJ whole genome shotgun (WGS) entry which is preliminary data.</text>
</comment>
<feature type="region of interest" description="Disordered" evidence="1">
    <location>
        <begin position="1"/>
        <end position="72"/>
    </location>
</feature>
<reference evidence="2 3" key="1">
    <citation type="submission" date="2015-03" db="EMBL/GenBank/DDBJ databases">
        <title>RNA-seq based gene annotation and comparative genomics of four Zymoseptoria species reveal species-specific pathogenicity related genes and transposable element activity.</title>
        <authorList>
            <person name="Grandaubert J."/>
            <person name="Bhattacharyya A."/>
            <person name="Stukenbrock E.H."/>
        </authorList>
    </citation>
    <scope>NUCLEOTIDE SEQUENCE [LARGE SCALE GENOMIC DNA]</scope>
    <source>
        <strain evidence="2 3">Zb18110</strain>
    </source>
</reference>
<feature type="region of interest" description="Disordered" evidence="1">
    <location>
        <begin position="339"/>
        <end position="373"/>
    </location>
</feature>
<feature type="region of interest" description="Disordered" evidence="1">
    <location>
        <begin position="236"/>
        <end position="293"/>
    </location>
</feature>